<comment type="caution">
    <text evidence="3">The sequence shown here is derived from an EMBL/GenBank/DDBJ whole genome shotgun (WGS) entry which is preliminary data.</text>
</comment>
<reference evidence="3" key="1">
    <citation type="journal article" date="2019" name="bioRxiv">
        <title>The Genome of the Zebra Mussel, Dreissena polymorpha: A Resource for Invasive Species Research.</title>
        <authorList>
            <person name="McCartney M.A."/>
            <person name="Auch B."/>
            <person name="Kono T."/>
            <person name="Mallez S."/>
            <person name="Zhang Y."/>
            <person name="Obille A."/>
            <person name="Becker A."/>
            <person name="Abrahante J.E."/>
            <person name="Garbe J."/>
            <person name="Badalamenti J.P."/>
            <person name="Herman A."/>
            <person name="Mangelson H."/>
            <person name="Liachko I."/>
            <person name="Sullivan S."/>
            <person name="Sone E.D."/>
            <person name="Koren S."/>
            <person name="Silverstein K.A.T."/>
            <person name="Beckman K.B."/>
            <person name="Gohl D.M."/>
        </authorList>
    </citation>
    <scope>NUCLEOTIDE SEQUENCE</scope>
    <source>
        <strain evidence="3">Duluth1</strain>
        <tissue evidence="3">Whole animal</tissue>
    </source>
</reference>
<organism evidence="3 4">
    <name type="scientific">Dreissena polymorpha</name>
    <name type="common">Zebra mussel</name>
    <name type="synonym">Mytilus polymorpha</name>
    <dbReference type="NCBI Taxonomy" id="45954"/>
    <lineage>
        <taxon>Eukaryota</taxon>
        <taxon>Metazoa</taxon>
        <taxon>Spiralia</taxon>
        <taxon>Lophotrochozoa</taxon>
        <taxon>Mollusca</taxon>
        <taxon>Bivalvia</taxon>
        <taxon>Autobranchia</taxon>
        <taxon>Heteroconchia</taxon>
        <taxon>Euheterodonta</taxon>
        <taxon>Imparidentia</taxon>
        <taxon>Neoheterodontei</taxon>
        <taxon>Myida</taxon>
        <taxon>Dreissenoidea</taxon>
        <taxon>Dreissenidae</taxon>
        <taxon>Dreissena</taxon>
    </lineage>
</organism>
<dbReference type="InterPro" id="IPR013762">
    <property type="entry name" value="Integrase-like_cat_sf"/>
</dbReference>
<dbReference type="AlphaFoldDB" id="A0A9D4BRJ3"/>
<dbReference type="Gene3D" id="1.10.443.10">
    <property type="entry name" value="Intergrase catalytic core"/>
    <property type="match status" value="1"/>
</dbReference>
<name>A0A9D4BRJ3_DREPO</name>
<evidence type="ECO:0000313" key="4">
    <source>
        <dbReference type="Proteomes" id="UP000828390"/>
    </source>
</evidence>
<dbReference type="InterPro" id="IPR011010">
    <property type="entry name" value="DNA_brk_join_enz"/>
</dbReference>
<proteinExistence type="predicted"/>
<evidence type="ECO:0000256" key="1">
    <source>
        <dbReference type="ARBA" id="ARBA00023172"/>
    </source>
</evidence>
<dbReference type="GO" id="GO:0003677">
    <property type="term" value="F:DNA binding"/>
    <property type="evidence" value="ECO:0007669"/>
    <property type="project" value="InterPro"/>
</dbReference>
<dbReference type="EMBL" id="JAIWYP010000015">
    <property type="protein sequence ID" value="KAH3702617.1"/>
    <property type="molecule type" value="Genomic_DNA"/>
</dbReference>
<reference evidence="3" key="2">
    <citation type="submission" date="2020-11" db="EMBL/GenBank/DDBJ databases">
        <authorList>
            <person name="McCartney M.A."/>
            <person name="Auch B."/>
            <person name="Kono T."/>
            <person name="Mallez S."/>
            <person name="Becker A."/>
            <person name="Gohl D.M."/>
            <person name="Silverstein K.A.T."/>
            <person name="Koren S."/>
            <person name="Bechman K.B."/>
            <person name="Herman A."/>
            <person name="Abrahante J.E."/>
            <person name="Garbe J."/>
        </authorList>
    </citation>
    <scope>NUCLEOTIDE SEQUENCE</scope>
    <source>
        <strain evidence="3">Duluth1</strain>
        <tissue evidence="3">Whole animal</tissue>
    </source>
</reference>
<evidence type="ECO:0000256" key="2">
    <source>
        <dbReference type="SAM" id="MobiDB-lite"/>
    </source>
</evidence>
<sequence length="108" mass="12056">MKNIRTSAKLSHSYTGHCLRETVIQIMIGAGYLARHIMFMSGHRNEASTRSYNRGCNITQKKSMSNTLSALTEPTCKSEKNPARQVSVSHIFERANRKTSPKNADTGL</sequence>
<keyword evidence="4" id="KW-1185">Reference proteome</keyword>
<protein>
    <submittedName>
        <fullName evidence="3">Uncharacterized protein</fullName>
    </submittedName>
</protein>
<feature type="region of interest" description="Disordered" evidence="2">
    <location>
        <begin position="67"/>
        <end position="108"/>
    </location>
</feature>
<keyword evidence="1" id="KW-0233">DNA recombination</keyword>
<evidence type="ECO:0000313" key="3">
    <source>
        <dbReference type="EMBL" id="KAH3702617.1"/>
    </source>
</evidence>
<accession>A0A9D4BRJ3</accession>
<dbReference type="Proteomes" id="UP000828390">
    <property type="component" value="Unassembled WGS sequence"/>
</dbReference>
<dbReference type="SUPFAM" id="SSF56349">
    <property type="entry name" value="DNA breaking-rejoining enzymes"/>
    <property type="match status" value="1"/>
</dbReference>
<dbReference type="GO" id="GO:0015074">
    <property type="term" value="P:DNA integration"/>
    <property type="evidence" value="ECO:0007669"/>
    <property type="project" value="InterPro"/>
</dbReference>
<gene>
    <name evidence="3" type="ORF">DPMN_077641</name>
</gene>
<dbReference type="GO" id="GO:0006310">
    <property type="term" value="P:DNA recombination"/>
    <property type="evidence" value="ECO:0007669"/>
    <property type="project" value="UniProtKB-KW"/>
</dbReference>